<keyword evidence="5" id="KW-0963">Cytoplasm</keyword>
<dbReference type="PROSITE" id="PS51918">
    <property type="entry name" value="RADICAL_SAM"/>
    <property type="match status" value="1"/>
</dbReference>
<keyword evidence="7" id="KW-0949">S-adenosyl-L-methionine</keyword>
<evidence type="ECO:0000313" key="19">
    <source>
        <dbReference type="EMBL" id="OAS13709.1"/>
    </source>
</evidence>
<dbReference type="InterPro" id="IPR006638">
    <property type="entry name" value="Elp3/MiaA/NifB-like_rSAM"/>
</dbReference>
<dbReference type="FunFam" id="3.80.30.20:FF:000001">
    <property type="entry name" value="tRNA-2-methylthio-N(6)-dimethylallyladenosine synthase 2"/>
    <property type="match status" value="1"/>
</dbReference>
<feature type="domain" description="TRAM" evidence="16">
    <location>
        <begin position="371"/>
        <end position="436"/>
    </location>
</feature>
<evidence type="ECO:0000259" key="17">
    <source>
        <dbReference type="PROSITE" id="PS51449"/>
    </source>
</evidence>
<evidence type="ECO:0000256" key="12">
    <source>
        <dbReference type="ARBA" id="ARBA00031213"/>
    </source>
</evidence>
<dbReference type="InterPro" id="IPR020612">
    <property type="entry name" value="Methylthiotransferase_CS"/>
</dbReference>
<evidence type="ECO:0000259" key="16">
    <source>
        <dbReference type="PROSITE" id="PS50926"/>
    </source>
</evidence>
<dbReference type="InterPro" id="IPR007197">
    <property type="entry name" value="rSAM"/>
</dbReference>
<keyword evidence="8" id="KW-0819">tRNA processing</keyword>
<evidence type="ECO:0000256" key="10">
    <source>
        <dbReference type="ARBA" id="ARBA00023004"/>
    </source>
</evidence>
<dbReference type="RefSeq" id="WP_068670811.1">
    <property type="nucleotide sequence ID" value="NZ_LYPB01000092.1"/>
</dbReference>
<dbReference type="Proteomes" id="UP000078454">
    <property type="component" value="Unassembled WGS sequence"/>
</dbReference>
<evidence type="ECO:0000256" key="5">
    <source>
        <dbReference type="ARBA" id="ARBA00022490"/>
    </source>
</evidence>
<keyword evidence="20" id="KW-1185">Reference proteome</keyword>
<dbReference type="InterPro" id="IPR005839">
    <property type="entry name" value="Methylthiotransferase"/>
</dbReference>
<dbReference type="NCBIfam" id="TIGR01579">
    <property type="entry name" value="MiaB-like-C"/>
    <property type="match status" value="1"/>
</dbReference>
<evidence type="ECO:0000256" key="4">
    <source>
        <dbReference type="ARBA" id="ARBA00022485"/>
    </source>
</evidence>
<evidence type="ECO:0000256" key="9">
    <source>
        <dbReference type="ARBA" id="ARBA00022723"/>
    </source>
</evidence>
<dbReference type="PANTHER" id="PTHR11918:SF45">
    <property type="entry name" value="THREONYLCARBAMOYLADENOSINE TRNA METHYLTHIOTRANSFERASE"/>
    <property type="match status" value="1"/>
</dbReference>
<evidence type="ECO:0000256" key="11">
    <source>
        <dbReference type="ARBA" id="ARBA00023014"/>
    </source>
</evidence>
<protein>
    <recommendedName>
        <fullName evidence="15">Threonylcarbamoyladenosine tRNA methylthiotransferase MtaB</fullName>
        <ecNumber evidence="3">2.8.4.5</ecNumber>
    </recommendedName>
    <alternativeName>
        <fullName evidence="12">tRNA-t(6)A37 methylthiotransferase</fullName>
    </alternativeName>
</protein>
<dbReference type="PROSITE" id="PS01278">
    <property type="entry name" value="MTTASE_RADICAL"/>
    <property type="match status" value="1"/>
</dbReference>
<dbReference type="InterPro" id="IPR013848">
    <property type="entry name" value="Methylthiotransferase_N"/>
</dbReference>
<dbReference type="SFLD" id="SFLDG01082">
    <property type="entry name" value="B12-binding_domain_containing"/>
    <property type="match status" value="1"/>
</dbReference>
<dbReference type="Gene3D" id="3.80.30.20">
    <property type="entry name" value="tm_1862 like domain"/>
    <property type="match status" value="1"/>
</dbReference>
<dbReference type="GO" id="GO:0051539">
    <property type="term" value="F:4 iron, 4 sulfur cluster binding"/>
    <property type="evidence" value="ECO:0007669"/>
    <property type="project" value="UniProtKB-KW"/>
</dbReference>
<evidence type="ECO:0000256" key="15">
    <source>
        <dbReference type="ARBA" id="ARBA00069898"/>
    </source>
</evidence>
<dbReference type="Pfam" id="PF00919">
    <property type="entry name" value="UPF0004"/>
    <property type="match status" value="1"/>
</dbReference>
<keyword evidence="9" id="KW-0479">Metal-binding</keyword>
<dbReference type="GO" id="GO:0046872">
    <property type="term" value="F:metal ion binding"/>
    <property type="evidence" value="ECO:0007669"/>
    <property type="project" value="UniProtKB-KW"/>
</dbReference>
<evidence type="ECO:0000256" key="13">
    <source>
        <dbReference type="ARBA" id="ARBA00051661"/>
    </source>
</evidence>
<evidence type="ECO:0000256" key="1">
    <source>
        <dbReference type="ARBA" id="ARBA00001966"/>
    </source>
</evidence>
<dbReference type="AlphaFoldDB" id="A0A197ZX20"/>
<keyword evidence="6 19" id="KW-0808">Transferase</keyword>
<dbReference type="SFLD" id="SFLDG01061">
    <property type="entry name" value="methylthiotransferase"/>
    <property type="match status" value="1"/>
</dbReference>
<dbReference type="SFLD" id="SFLDF00295">
    <property type="entry name" value="threonylcarbamoyladenosine_tRN"/>
    <property type="match status" value="1"/>
</dbReference>
<comment type="catalytic activity">
    <reaction evidence="13">
        <text>N(6)-L-threonylcarbamoyladenosine(37) in tRNA + (sulfur carrier)-SH + AH2 + 2 S-adenosyl-L-methionine = 2-methylsulfanyl-N(6)-L-threonylcarbamoyladenosine(37) in tRNA + (sulfur carrier)-H + 5'-deoxyadenosine + L-methionine + A + S-adenosyl-L-homocysteine + 2 H(+)</text>
        <dbReference type="Rhea" id="RHEA:37075"/>
        <dbReference type="Rhea" id="RHEA-COMP:10163"/>
        <dbReference type="Rhea" id="RHEA-COMP:11092"/>
        <dbReference type="Rhea" id="RHEA-COMP:14737"/>
        <dbReference type="Rhea" id="RHEA-COMP:14739"/>
        <dbReference type="ChEBI" id="CHEBI:13193"/>
        <dbReference type="ChEBI" id="CHEBI:15378"/>
        <dbReference type="ChEBI" id="CHEBI:17319"/>
        <dbReference type="ChEBI" id="CHEBI:17499"/>
        <dbReference type="ChEBI" id="CHEBI:29917"/>
        <dbReference type="ChEBI" id="CHEBI:57844"/>
        <dbReference type="ChEBI" id="CHEBI:57856"/>
        <dbReference type="ChEBI" id="CHEBI:59789"/>
        <dbReference type="ChEBI" id="CHEBI:64428"/>
        <dbReference type="ChEBI" id="CHEBI:74418"/>
        <dbReference type="ChEBI" id="CHEBI:74420"/>
        <dbReference type="EC" id="2.8.4.5"/>
    </reaction>
</comment>
<dbReference type="GO" id="GO:0035598">
    <property type="term" value="F:tRNA (N(6)-L-threonylcarbamoyladenosine(37)-C(2))-methylthiotransferase activity"/>
    <property type="evidence" value="ECO:0007669"/>
    <property type="project" value="UniProtKB-EC"/>
</dbReference>
<dbReference type="InterPro" id="IPR058240">
    <property type="entry name" value="rSAM_sf"/>
</dbReference>
<keyword evidence="11" id="KW-0411">Iron-sulfur</keyword>
<dbReference type="OrthoDB" id="9805215at2"/>
<feature type="domain" description="Radical SAM core" evidence="18">
    <location>
        <begin position="139"/>
        <end position="368"/>
    </location>
</feature>
<dbReference type="InterPro" id="IPR006467">
    <property type="entry name" value="MiaB-like_bact"/>
</dbReference>
<dbReference type="SMART" id="SM00729">
    <property type="entry name" value="Elp3"/>
    <property type="match status" value="1"/>
</dbReference>
<dbReference type="CDD" id="cd01335">
    <property type="entry name" value="Radical_SAM"/>
    <property type="match status" value="1"/>
</dbReference>
<evidence type="ECO:0000259" key="18">
    <source>
        <dbReference type="PROSITE" id="PS51918"/>
    </source>
</evidence>
<gene>
    <name evidence="19" type="ORF">A8708_25020</name>
</gene>
<dbReference type="SUPFAM" id="SSF102114">
    <property type="entry name" value="Radical SAM enzymes"/>
    <property type="match status" value="1"/>
</dbReference>
<dbReference type="PANTHER" id="PTHR11918">
    <property type="entry name" value="RADICAL SAM PROTEINS"/>
    <property type="match status" value="1"/>
</dbReference>
<dbReference type="Pfam" id="PF04055">
    <property type="entry name" value="Radical_SAM"/>
    <property type="match status" value="1"/>
</dbReference>
<dbReference type="SFLD" id="SFLDS00029">
    <property type="entry name" value="Radical_SAM"/>
    <property type="match status" value="1"/>
</dbReference>
<evidence type="ECO:0000256" key="3">
    <source>
        <dbReference type="ARBA" id="ARBA00013273"/>
    </source>
</evidence>
<dbReference type="STRING" id="1850517.A8708_25020"/>
<dbReference type="InterPro" id="IPR038135">
    <property type="entry name" value="Methylthiotransferase_N_sf"/>
</dbReference>
<dbReference type="InterPro" id="IPR034557">
    <property type="entry name" value="ThrcA_tRNA_MEthiotransferase"/>
</dbReference>
<evidence type="ECO:0000256" key="6">
    <source>
        <dbReference type="ARBA" id="ARBA00022679"/>
    </source>
</evidence>
<dbReference type="EC" id="2.8.4.5" evidence="3"/>
<dbReference type="FunFam" id="3.40.50.12160:FF:000004">
    <property type="entry name" value="Threonylcarbamoyladenosine tRNA methylthiotransferase MtaB"/>
    <property type="match status" value="1"/>
</dbReference>
<comment type="function">
    <text evidence="2">Catalyzes the methylthiolation of N6-threonylcarbamoyladenosine (t(6)A), leading to the formation of 2-methylthio-N6-threonylcarbamoyladenosine (ms(2)t(6)A) at position 37 in tRNAs that read codons beginning with adenine.</text>
</comment>
<keyword evidence="10" id="KW-0408">Iron</keyword>
<comment type="similarity">
    <text evidence="14">Belongs to the methylthiotransferase family. MtaB subfamily.</text>
</comment>
<evidence type="ECO:0000256" key="8">
    <source>
        <dbReference type="ARBA" id="ARBA00022694"/>
    </source>
</evidence>
<feature type="domain" description="MTTase N-terminal" evidence="17">
    <location>
        <begin position="2"/>
        <end position="114"/>
    </location>
</feature>
<sequence>MATVAFHTLGCKVNFYDTEAIWQLFKNEGYEQVDFEHTADVYVINTCTVTNTGDKKSRQMIRRAIRRNPEAIVAVTGCYAQTSPAEIMAIPGVDMVIGTQDRDKIIPIVKQFESDRQPINAVRNIMKTRTFEELDVPDFADRTRAFLKIQEGCNNFCTFCIIPWSRGLMRSREPQSVIAQAEQLVAAGYQEIVLTGIHTGGYGEDIEDYSLAKLLKDLDKVEGLKRIRISSIEASQITDEVIDVLKSSDKMCRHLHIPLQAGDDQVLARMRRKYTTAEFARKIERLHEIMPDVAITTDVIVGFPGETEEMFRDGYKFMEQMKFSEMHVFPYSKRTGTPAARMEDQVDEEIKNARVHELIDLSEKMQLAYAQKFVGQVLEVIPERTYKGAPDSGLYSGYSDNYVQLVFEGSEEMIGQVCRVKVTEAGVNESKGQLVRILEGVVNL</sequence>
<dbReference type="InterPro" id="IPR002792">
    <property type="entry name" value="TRAM_dom"/>
</dbReference>
<evidence type="ECO:0000313" key="20">
    <source>
        <dbReference type="Proteomes" id="UP000078454"/>
    </source>
</evidence>
<comment type="cofactor">
    <cofactor evidence="1">
        <name>[4Fe-4S] cluster</name>
        <dbReference type="ChEBI" id="CHEBI:49883"/>
    </cofactor>
</comment>
<accession>A0A197ZX20</accession>
<evidence type="ECO:0000256" key="14">
    <source>
        <dbReference type="ARBA" id="ARBA00061574"/>
    </source>
</evidence>
<name>A0A197ZX20_9BACL</name>
<dbReference type="PROSITE" id="PS50926">
    <property type="entry name" value="TRAM"/>
    <property type="match status" value="1"/>
</dbReference>
<evidence type="ECO:0000256" key="2">
    <source>
        <dbReference type="ARBA" id="ARBA00002399"/>
    </source>
</evidence>
<dbReference type="EMBL" id="LYPB01000092">
    <property type="protein sequence ID" value="OAS13709.1"/>
    <property type="molecule type" value="Genomic_DNA"/>
</dbReference>
<dbReference type="NCBIfam" id="TIGR00089">
    <property type="entry name" value="MiaB/RimO family radical SAM methylthiotransferase"/>
    <property type="match status" value="1"/>
</dbReference>
<organism evidence="19 20">
    <name type="scientific">Paenibacillus oryzisoli</name>
    <dbReference type="NCBI Taxonomy" id="1850517"/>
    <lineage>
        <taxon>Bacteria</taxon>
        <taxon>Bacillati</taxon>
        <taxon>Bacillota</taxon>
        <taxon>Bacilli</taxon>
        <taxon>Bacillales</taxon>
        <taxon>Paenibacillaceae</taxon>
        <taxon>Paenibacillus</taxon>
    </lineage>
</organism>
<proteinExistence type="inferred from homology"/>
<keyword evidence="4" id="KW-0004">4Fe-4S</keyword>
<evidence type="ECO:0000256" key="7">
    <source>
        <dbReference type="ARBA" id="ARBA00022691"/>
    </source>
</evidence>
<dbReference type="InterPro" id="IPR023404">
    <property type="entry name" value="rSAM_horseshoe"/>
</dbReference>
<dbReference type="Gene3D" id="3.40.50.12160">
    <property type="entry name" value="Methylthiotransferase, N-terminal domain"/>
    <property type="match status" value="1"/>
</dbReference>
<comment type="caution">
    <text evidence="19">The sequence shown here is derived from an EMBL/GenBank/DDBJ whole genome shotgun (WGS) entry which is preliminary data.</text>
</comment>
<dbReference type="PROSITE" id="PS51449">
    <property type="entry name" value="MTTASE_N"/>
    <property type="match status" value="1"/>
</dbReference>
<reference evidence="19 20" key="1">
    <citation type="submission" date="2016-05" db="EMBL/GenBank/DDBJ databases">
        <title>Paenibacillus sp. 1ZS3-15 nov., isolated from the rhizosphere soil.</title>
        <authorList>
            <person name="Zhang X.X."/>
            <person name="Zhang J."/>
        </authorList>
    </citation>
    <scope>NUCLEOTIDE SEQUENCE [LARGE SCALE GENOMIC DNA]</scope>
    <source>
        <strain evidence="19 20">1ZS3-15</strain>
    </source>
</reference>